<dbReference type="HAMAP" id="MF_00060">
    <property type="entry name" value="SurE"/>
    <property type="match status" value="1"/>
</dbReference>
<dbReference type="Proteomes" id="UP000663720">
    <property type="component" value="Chromosome"/>
</dbReference>
<evidence type="ECO:0000313" key="12">
    <source>
        <dbReference type="Proteomes" id="UP000663720"/>
    </source>
</evidence>
<evidence type="ECO:0000313" key="11">
    <source>
        <dbReference type="EMBL" id="QTA80903.1"/>
    </source>
</evidence>
<dbReference type="GO" id="GO:0046872">
    <property type="term" value="F:metal ion binding"/>
    <property type="evidence" value="ECO:0007669"/>
    <property type="project" value="UniProtKB-UniRule"/>
</dbReference>
<reference evidence="11" key="1">
    <citation type="journal article" date="2021" name="Microb. Physiol.">
        <title>Proteogenomic Insights into the Physiology of Marine, Sulfate-Reducing, Filamentous Desulfonema limicola and Desulfonema magnum.</title>
        <authorList>
            <person name="Schnaars V."/>
            <person name="Wohlbrand L."/>
            <person name="Scheve S."/>
            <person name="Hinrichs C."/>
            <person name="Reinhardt R."/>
            <person name="Rabus R."/>
        </authorList>
    </citation>
    <scope>NUCLEOTIDE SEQUENCE</scope>
    <source>
        <strain evidence="11">5ac10</strain>
    </source>
</reference>
<dbReference type="GO" id="GO:0005737">
    <property type="term" value="C:cytoplasm"/>
    <property type="evidence" value="ECO:0007669"/>
    <property type="project" value="UniProtKB-SubCell"/>
</dbReference>
<comment type="similarity">
    <text evidence="4 9">Belongs to the SurE nucleotidase family.</text>
</comment>
<keyword evidence="8 9" id="KW-0378">Hydrolase</keyword>
<evidence type="ECO:0000256" key="8">
    <source>
        <dbReference type="ARBA" id="ARBA00022801"/>
    </source>
</evidence>
<comment type="catalytic activity">
    <reaction evidence="1 9">
        <text>a ribonucleoside 5'-phosphate + H2O = a ribonucleoside + phosphate</text>
        <dbReference type="Rhea" id="RHEA:12484"/>
        <dbReference type="ChEBI" id="CHEBI:15377"/>
        <dbReference type="ChEBI" id="CHEBI:18254"/>
        <dbReference type="ChEBI" id="CHEBI:43474"/>
        <dbReference type="ChEBI" id="CHEBI:58043"/>
        <dbReference type="EC" id="3.1.3.5"/>
    </reaction>
</comment>
<keyword evidence="5 9" id="KW-0963">Cytoplasm</keyword>
<dbReference type="NCBIfam" id="TIGR00087">
    <property type="entry name" value="surE"/>
    <property type="match status" value="1"/>
</dbReference>
<dbReference type="GO" id="GO:0008253">
    <property type="term" value="F:5'-nucleotidase activity"/>
    <property type="evidence" value="ECO:0007669"/>
    <property type="project" value="UniProtKB-UniRule"/>
</dbReference>
<dbReference type="Pfam" id="PF01975">
    <property type="entry name" value="SurE"/>
    <property type="match status" value="1"/>
</dbReference>
<protein>
    <recommendedName>
        <fullName evidence="9">5'-nucleotidase SurE</fullName>
        <ecNumber evidence="9">3.1.3.5</ecNumber>
    </recommendedName>
    <alternativeName>
        <fullName evidence="9">Nucleoside 5'-monophosphate phosphohydrolase</fullName>
    </alternativeName>
</protein>
<proteinExistence type="inferred from homology"/>
<comment type="function">
    <text evidence="9">Nucleotidase that shows phosphatase activity on nucleoside 5'-monophosphates.</text>
</comment>
<dbReference type="InterPro" id="IPR036523">
    <property type="entry name" value="SurE-like_sf"/>
</dbReference>
<keyword evidence="12" id="KW-1185">Reference proteome</keyword>
<comment type="subcellular location">
    <subcellularLocation>
        <location evidence="3 9">Cytoplasm</location>
    </subcellularLocation>
</comment>
<dbReference type="FunFam" id="3.40.1210.10:FF:000001">
    <property type="entry name" value="5'/3'-nucleotidase SurE"/>
    <property type="match status" value="1"/>
</dbReference>
<evidence type="ECO:0000256" key="2">
    <source>
        <dbReference type="ARBA" id="ARBA00001946"/>
    </source>
</evidence>
<keyword evidence="6 9" id="KW-0479">Metal-binding</keyword>
<dbReference type="AlphaFoldDB" id="A0A975B8X8"/>
<dbReference type="PANTHER" id="PTHR30457:SF0">
    <property type="entry name" value="PHOSPHATASE, PUTATIVE (AFU_ORTHOLOGUE AFUA_4G01070)-RELATED"/>
    <property type="match status" value="1"/>
</dbReference>
<dbReference type="SUPFAM" id="SSF64167">
    <property type="entry name" value="SurE-like"/>
    <property type="match status" value="1"/>
</dbReference>
<evidence type="ECO:0000256" key="4">
    <source>
        <dbReference type="ARBA" id="ARBA00011062"/>
    </source>
</evidence>
<evidence type="ECO:0000256" key="9">
    <source>
        <dbReference type="HAMAP-Rule" id="MF_00060"/>
    </source>
</evidence>
<comment type="cofactor">
    <cofactor evidence="2">
        <name>Mg(2+)</name>
        <dbReference type="ChEBI" id="CHEBI:18420"/>
    </cofactor>
</comment>
<feature type="domain" description="Survival protein SurE-like phosphatase/nucleotidase" evidence="10">
    <location>
        <begin position="3"/>
        <end position="185"/>
    </location>
</feature>
<dbReference type="InterPro" id="IPR030048">
    <property type="entry name" value="SurE"/>
</dbReference>
<feature type="binding site" evidence="9">
    <location>
        <position position="94"/>
    </location>
    <ligand>
        <name>a divalent metal cation</name>
        <dbReference type="ChEBI" id="CHEBI:60240"/>
    </ligand>
</feature>
<accession>A0A975B8X8</accession>
<dbReference type="NCBIfam" id="NF001490">
    <property type="entry name" value="PRK00346.1-4"/>
    <property type="match status" value="1"/>
</dbReference>
<feature type="binding site" evidence="9">
    <location>
        <position position="9"/>
    </location>
    <ligand>
        <name>a divalent metal cation</name>
        <dbReference type="ChEBI" id="CHEBI:60240"/>
    </ligand>
</feature>
<evidence type="ECO:0000259" key="10">
    <source>
        <dbReference type="Pfam" id="PF01975"/>
    </source>
</evidence>
<dbReference type="EC" id="3.1.3.5" evidence="9"/>
<sequence>MNILLTNDDGIYAPGLWALEKQFSKNHKVAIVAPDRERSAVGHGITLHDPLRASKVSVNGSWGYAVNGKPADCIKIAVLELLDFKPDMVISGINPGANIGASINYSGTVAAAKEAALYGLLSMAVSIQSFDIESYDEAACFTEKLSQDVYKRGLPFGTLLNVNLPDLPLDKIQGISISRQGVKKFSREYYEKRIDPRKKNYHWLGMDMRSYGRDLEIDGDALAQNYISITPIKCDMTDYAIMEDIKSWDIQKKFKC</sequence>
<evidence type="ECO:0000256" key="7">
    <source>
        <dbReference type="ARBA" id="ARBA00022741"/>
    </source>
</evidence>
<keyword evidence="7 9" id="KW-0547">Nucleotide-binding</keyword>
<dbReference type="PANTHER" id="PTHR30457">
    <property type="entry name" value="5'-NUCLEOTIDASE SURE"/>
    <property type="match status" value="1"/>
</dbReference>
<feature type="binding site" evidence="9">
    <location>
        <position position="39"/>
    </location>
    <ligand>
        <name>a divalent metal cation</name>
        <dbReference type="ChEBI" id="CHEBI:60240"/>
    </ligand>
</feature>
<dbReference type="Gene3D" id="3.40.1210.10">
    <property type="entry name" value="Survival protein SurE-like phosphatase/nucleotidase"/>
    <property type="match status" value="1"/>
</dbReference>
<organism evidence="11 12">
    <name type="scientific">Desulfonema limicola</name>
    <dbReference type="NCBI Taxonomy" id="45656"/>
    <lineage>
        <taxon>Bacteria</taxon>
        <taxon>Pseudomonadati</taxon>
        <taxon>Thermodesulfobacteriota</taxon>
        <taxon>Desulfobacteria</taxon>
        <taxon>Desulfobacterales</taxon>
        <taxon>Desulfococcaceae</taxon>
        <taxon>Desulfonema</taxon>
    </lineage>
</organism>
<evidence type="ECO:0000256" key="6">
    <source>
        <dbReference type="ARBA" id="ARBA00022723"/>
    </source>
</evidence>
<dbReference type="EMBL" id="CP061799">
    <property type="protein sequence ID" value="QTA80903.1"/>
    <property type="molecule type" value="Genomic_DNA"/>
</dbReference>
<dbReference type="KEGG" id="dli:dnl_32190"/>
<evidence type="ECO:0000256" key="5">
    <source>
        <dbReference type="ARBA" id="ARBA00022490"/>
    </source>
</evidence>
<name>A0A975B8X8_9BACT</name>
<comment type="cofactor">
    <cofactor evidence="9">
        <name>a divalent metal cation</name>
        <dbReference type="ChEBI" id="CHEBI:60240"/>
    </cofactor>
    <text evidence="9">Binds 1 divalent metal cation per subunit.</text>
</comment>
<dbReference type="GO" id="GO:0000166">
    <property type="term" value="F:nucleotide binding"/>
    <property type="evidence" value="ECO:0007669"/>
    <property type="project" value="UniProtKB-KW"/>
</dbReference>
<evidence type="ECO:0000256" key="1">
    <source>
        <dbReference type="ARBA" id="ARBA00000815"/>
    </source>
</evidence>
<gene>
    <name evidence="9 11" type="primary">surE</name>
    <name evidence="11" type="ORF">dnl_32190</name>
</gene>
<dbReference type="InterPro" id="IPR002828">
    <property type="entry name" value="SurE-like_Pase/nucleotidase"/>
</dbReference>
<evidence type="ECO:0000256" key="3">
    <source>
        <dbReference type="ARBA" id="ARBA00004496"/>
    </source>
</evidence>
<feature type="binding site" evidence="9">
    <location>
        <position position="8"/>
    </location>
    <ligand>
        <name>a divalent metal cation</name>
        <dbReference type="ChEBI" id="CHEBI:60240"/>
    </ligand>
</feature>
<dbReference type="RefSeq" id="WP_207692461.1">
    <property type="nucleotide sequence ID" value="NZ_CP061799.1"/>
</dbReference>